<dbReference type="Proteomes" id="UP001163046">
    <property type="component" value="Unassembled WGS sequence"/>
</dbReference>
<dbReference type="AlphaFoldDB" id="A0A9W9YUQ9"/>
<keyword evidence="2" id="KW-1185">Reference proteome</keyword>
<dbReference type="EMBL" id="MU826891">
    <property type="protein sequence ID" value="KAJ7369711.1"/>
    <property type="molecule type" value="Genomic_DNA"/>
</dbReference>
<reference evidence="1" key="1">
    <citation type="submission" date="2023-01" db="EMBL/GenBank/DDBJ databases">
        <title>Genome assembly of the deep-sea coral Lophelia pertusa.</title>
        <authorList>
            <person name="Herrera S."/>
            <person name="Cordes E."/>
        </authorList>
    </citation>
    <scope>NUCLEOTIDE SEQUENCE</scope>
    <source>
        <strain evidence="1">USNM1676648</strain>
        <tissue evidence="1">Polyp</tissue>
    </source>
</reference>
<comment type="caution">
    <text evidence="1">The sequence shown here is derived from an EMBL/GenBank/DDBJ whole genome shotgun (WGS) entry which is preliminary data.</text>
</comment>
<proteinExistence type="predicted"/>
<name>A0A9W9YUQ9_9CNID</name>
<protein>
    <submittedName>
        <fullName evidence="1">Uncharacterized protein</fullName>
    </submittedName>
</protein>
<gene>
    <name evidence="1" type="ORF">OS493_036993</name>
</gene>
<accession>A0A9W9YUQ9</accession>
<evidence type="ECO:0000313" key="2">
    <source>
        <dbReference type="Proteomes" id="UP001163046"/>
    </source>
</evidence>
<organism evidence="1 2">
    <name type="scientific">Desmophyllum pertusum</name>
    <dbReference type="NCBI Taxonomy" id="174260"/>
    <lineage>
        <taxon>Eukaryota</taxon>
        <taxon>Metazoa</taxon>
        <taxon>Cnidaria</taxon>
        <taxon>Anthozoa</taxon>
        <taxon>Hexacorallia</taxon>
        <taxon>Scleractinia</taxon>
        <taxon>Caryophylliina</taxon>
        <taxon>Caryophylliidae</taxon>
        <taxon>Desmophyllum</taxon>
    </lineage>
</organism>
<evidence type="ECO:0000313" key="1">
    <source>
        <dbReference type="EMBL" id="KAJ7369711.1"/>
    </source>
</evidence>
<sequence length="62" mass="7159">MFYPDLSFFYWTGHRHDDEPLPSFNDPSGTTERLGKAVPDDMALVQKEIAAFETLCRTPCRH</sequence>